<dbReference type="EMBL" id="JAJEQW010000012">
    <property type="protein sequence ID" value="MCC2242787.1"/>
    <property type="molecule type" value="Genomic_DNA"/>
</dbReference>
<dbReference type="SUPFAM" id="SSF55874">
    <property type="entry name" value="ATPase domain of HSP90 chaperone/DNA topoisomerase II/histidine kinase"/>
    <property type="match status" value="1"/>
</dbReference>
<evidence type="ECO:0000256" key="9">
    <source>
        <dbReference type="ARBA" id="ARBA00022777"/>
    </source>
</evidence>
<dbReference type="Gene3D" id="3.30.565.10">
    <property type="entry name" value="Histidine kinase-like ATPase, C-terminal domain"/>
    <property type="match status" value="1"/>
</dbReference>
<keyword evidence="9 17" id="KW-0418">Kinase</keyword>
<evidence type="ECO:0000256" key="15">
    <source>
        <dbReference type="SAM" id="Phobius"/>
    </source>
</evidence>
<evidence type="ECO:0000313" key="18">
    <source>
        <dbReference type="Proteomes" id="UP001198893"/>
    </source>
</evidence>
<feature type="transmembrane region" description="Helical" evidence="15">
    <location>
        <begin position="338"/>
        <end position="364"/>
    </location>
</feature>
<dbReference type="Pfam" id="PF02518">
    <property type="entry name" value="HATPase_c"/>
    <property type="match status" value="1"/>
</dbReference>
<keyword evidence="6" id="KW-0808">Transferase</keyword>
<evidence type="ECO:0000256" key="12">
    <source>
        <dbReference type="ARBA" id="ARBA00023012"/>
    </source>
</evidence>
<evidence type="ECO:0000256" key="8">
    <source>
        <dbReference type="ARBA" id="ARBA00022741"/>
    </source>
</evidence>
<dbReference type="InterPro" id="IPR005467">
    <property type="entry name" value="His_kinase_dom"/>
</dbReference>
<dbReference type="PANTHER" id="PTHR45528">
    <property type="entry name" value="SENSOR HISTIDINE KINASE CPXA"/>
    <property type="match status" value="1"/>
</dbReference>
<evidence type="ECO:0000313" key="17">
    <source>
        <dbReference type="EMBL" id="MCC2242787.1"/>
    </source>
</evidence>
<dbReference type="SMART" id="SM00388">
    <property type="entry name" value="HisKA"/>
    <property type="match status" value="1"/>
</dbReference>
<organism evidence="17 18">
    <name type="scientific">Roseburia amylophila</name>
    <dbReference type="NCBI Taxonomy" id="2981794"/>
    <lineage>
        <taxon>Bacteria</taxon>
        <taxon>Bacillati</taxon>
        <taxon>Bacillota</taxon>
        <taxon>Clostridia</taxon>
        <taxon>Lachnospirales</taxon>
        <taxon>Lachnospiraceae</taxon>
        <taxon>Roseburia</taxon>
    </lineage>
</organism>
<comment type="subcellular location">
    <subcellularLocation>
        <location evidence="2">Cell membrane</location>
        <topology evidence="2">Multi-pass membrane protein</topology>
    </subcellularLocation>
</comment>
<evidence type="ECO:0000256" key="4">
    <source>
        <dbReference type="ARBA" id="ARBA00022475"/>
    </source>
</evidence>
<dbReference type="GO" id="GO:0005524">
    <property type="term" value="F:ATP binding"/>
    <property type="evidence" value="ECO:0007669"/>
    <property type="project" value="UniProtKB-KW"/>
</dbReference>
<evidence type="ECO:0000256" key="6">
    <source>
        <dbReference type="ARBA" id="ARBA00022679"/>
    </source>
</evidence>
<keyword evidence="14" id="KW-0175">Coiled coil</keyword>
<name>A0AAW4WK20_9FIRM</name>
<evidence type="ECO:0000256" key="5">
    <source>
        <dbReference type="ARBA" id="ARBA00022553"/>
    </source>
</evidence>
<dbReference type="CDD" id="cd00082">
    <property type="entry name" value="HisKA"/>
    <property type="match status" value="1"/>
</dbReference>
<dbReference type="Gene3D" id="1.10.287.130">
    <property type="match status" value="1"/>
</dbReference>
<keyword evidence="4" id="KW-1003">Cell membrane</keyword>
<gene>
    <name evidence="17" type="ORF">LKD47_10805</name>
</gene>
<keyword evidence="13 15" id="KW-0472">Membrane</keyword>
<keyword evidence="10" id="KW-0067">ATP-binding</keyword>
<feature type="transmembrane region" description="Helical" evidence="15">
    <location>
        <begin position="385"/>
        <end position="405"/>
    </location>
</feature>
<dbReference type="EC" id="2.7.13.3" evidence="3"/>
<keyword evidence="5" id="KW-0597">Phosphoprotein</keyword>
<evidence type="ECO:0000256" key="11">
    <source>
        <dbReference type="ARBA" id="ARBA00022989"/>
    </source>
</evidence>
<feature type="coiled-coil region" evidence="14">
    <location>
        <begin position="607"/>
        <end position="637"/>
    </location>
</feature>
<dbReference type="InterPro" id="IPR036097">
    <property type="entry name" value="HisK_dim/P_sf"/>
</dbReference>
<dbReference type="InterPro" id="IPR036890">
    <property type="entry name" value="HATPase_C_sf"/>
</dbReference>
<dbReference type="SMART" id="SM00387">
    <property type="entry name" value="HATPase_c"/>
    <property type="match status" value="1"/>
</dbReference>
<evidence type="ECO:0000256" key="13">
    <source>
        <dbReference type="ARBA" id="ARBA00023136"/>
    </source>
</evidence>
<evidence type="ECO:0000256" key="3">
    <source>
        <dbReference type="ARBA" id="ARBA00012438"/>
    </source>
</evidence>
<comment type="caution">
    <text evidence="17">The sequence shown here is derived from an EMBL/GenBank/DDBJ whole genome shotgun (WGS) entry which is preliminary data.</text>
</comment>
<reference evidence="17" key="1">
    <citation type="submission" date="2021-10" db="EMBL/GenBank/DDBJ databases">
        <title>Anaerobic single-cell dispensing facilitates the cultivation of human gut bacteria.</title>
        <authorList>
            <person name="Afrizal A."/>
        </authorList>
    </citation>
    <scope>NUCLEOTIDE SEQUENCE</scope>
    <source>
        <strain evidence="17">CLA-AA-H204</strain>
    </source>
</reference>
<proteinExistence type="predicted"/>
<feature type="domain" description="Histidine kinase" evidence="16">
    <location>
        <begin position="581"/>
        <end position="794"/>
    </location>
</feature>
<protein>
    <recommendedName>
        <fullName evidence="3">histidine kinase</fullName>
        <ecNumber evidence="3">2.7.13.3</ecNumber>
    </recommendedName>
</protein>
<dbReference type="GO" id="GO:0005886">
    <property type="term" value="C:plasma membrane"/>
    <property type="evidence" value="ECO:0007669"/>
    <property type="project" value="UniProtKB-SubCell"/>
</dbReference>
<evidence type="ECO:0000256" key="1">
    <source>
        <dbReference type="ARBA" id="ARBA00000085"/>
    </source>
</evidence>
<evidence type="ECO:0000256" key="14">
    <source>
        <dbReference type="SAM" id="Coils"/>
    </source>
</evidence>
<dbReference type="Pfam" id="PF00512">
    <property type="entry name" value="HisKA"/>
    <property type="match status" value="1"/>
</dbReference>
<keyword evidence="11 15" id="KW-1133">Transmembrane helix</keyword>
<evidence type="ECO:0000259" key="16">
    <source>
        <dbReference type="PROSITE" id="PS50109"/>
    </source>
</evidence>
<keyword evidence="7 15" id="KW-0812">Transmembrane</keyword>
<evidence type="ECO:0000256" key="2">
    <source>
        <dbReference type="ARBA" id="ARBA00004651"/>
    </source>
</evidence>
<dbReference type="PANTHER" id="PTHR45528:SF1">
    <property type="entry name" value="SENSOR HISTIDINE KINASE CPXA"/>
    <property type="match status" value="1"/>
</dbReference>
<accession>A0AAW4WK20</accession>
<dbReference type="InterPro" id="IPR003594">
    <property type="entry name" value="HATPase_dom"/>
</dbReference>
<keyword evidence="8" id="KW-0547">Nucleotide-binding</keyword>
<feature type="transmembrane region" description="Helical" evidence="15">
    <location>
        <begin position="495"/>
        <end position="513"/>
    </location>
</feature>
<dbReference type="FunFam" id="1.10.287.130:FF:000001">
    <property type="entry name" value="Two-component sensor histidine kinase"/>
    <property type="match status" value="1"/>
</dbReference>
<dbReference type="SUPFAM" id="SSF47384">
    <property type="entry name" value="Homodimeric domain of signal transducing histidine kinase"/>
    <property type="match status" value="1"/>
</dbReference>
<comment type="catalytic activity">
    <reaction evidence="1">
        <text>ATP + protein L-histidine = ADP + protein N-phospho-L-histidine.</text>
        <dbReference type="EC" id="2.7.13.3"/>
    </reaction>
</comment>
<evidence type="ECO:0000256" key="10">
    <source>
        <dbReference type="ARBA" id="ARBA00022840"/>
    </source>
</evidence>
<evidence type="ECO:0000256" key="7">
    <source>
        <dbReference type="ARBA" id="ARBA00022692"/>
    </source>
</evidence>
<feature type="transmembrane region" description="Helical" evidence="15">
    <location>
        <begin position="469"/>
        <end position="489"/>
    </location>
</feature>
<dbReference type="InterPro" id="IPR003661">
    <property type="entry name" value="HisK_dim/P_dom"/>
</dbReference>
<dbReference type="RefSeq" id="WP_227710464.1">
    <property type="nucleotide sequence ID" value="NZ_JAJEQW010000012.1"/>
</dbReference>
<dbReference type="PROSITE" id="PS50109">
    <property type="entry name" value="HIS_KIN"/>
    <property type="match status" value="1"/>
</dbReference>
<dbReference type="AlphaFoldDB" id="A0AAW4WK20"/>
<dbReference type="InterPro" id="IPR050398">
    <property type="entry name" value="HssS/ArlS-like"/>
</dbReference>
<dbReference type="GO" id="GO:0000155">
    <property type="term" value="F:phosphorelay sensor kinase activity"/>
    <property type="evidence" value="ECO:0007669"/>
    <property type="project" value="InterPro"/>
</dbReference>
<dbReference type="Proteomes" id="UP001198893">
    <property type="component" value="Unassembled WGS sequence"/>
</dbReference>
<keyword evidence="12" id="KW-0902">Two-component regulatory system</keyword>
<feature type="transmembrane region" description="Helical" evidence="15">
    <location>
        <begin position="411"/>
        <end position="433"/>
    </location>
</feature>
<sequence>MKNRHYGNVWKNTIILLQLLFSVLLLMSVFMVAALNGKHMIDMDNLTNQSYVDSSYYSYVYEQKVTELTNFLMTRKNFETDGEYDSEKPVNVIKYARSGIIRNDAEESYTMTLVRNGASAYWMYDDSSISNTEEYDGENDKAQFENYTLSDLVAWSKEGYVQYSDKIEEKYLPQSGISIAQGVQEGRLTEEEGQELYQALAKTLDRIGQEETAYRKALNEFDDSETNLSYVFIENEQVIYTNMLEDTEEDITSYVFGDKAHNLLDYGKEKGSYLYCNDKDLKFRSNVKGMEDYYYKYIDGTMSGIGNNAVFLVAVDTTFPNEDGFTKAKSEFMTLHPWGMISIVTIVVSLLGWIVTLVYLTLAAGRNHKDDKIHLNWIDHIKTEFFFLIFIVFSVLILVLSFSAASYEWDIPGMLVVVGVISFIYDGVFQIFYTSVIRRMKAGVFWEYSFTNWVYVSTLRVLGTWKASVRVIVTFVFNALLFLFLAYQFFTRRHLLGGILLALQIIVIGVIYLRDVVQKQEIMKGIRQITEGDLSYKIPLEHLHSDSRKLAEAVNSIGDSLHLVVEENTKNERMKADLITNVSHDIKTPLTSILNYVNLMKMEKPESERMQNYLNVLEEKSQRLRQLTEDLVEASRISSGNITLQMTRINFVELIYQTAGEFNEKFEAKDLTTITKLPKESVVIMADGRRIWRVVENLYNNVAKYAMAHTRVYVTMETSEQKVIFSIKNISEQPLHGSAAELTERFARGDESRTTEGSGLGLSIAQNLTTIMGGTFEVTLDGDLFSVTITFPLA</sequence>